<sequence length="144" mass="17371">MSSRRKTSASKRSSNGTIDRVWKDVGEKVDSKNIPKSEKVKERIKYRKRLNIAKKELCIERYNDMIKSYNRMTSAFGNLYTLYVNNKHDVNKNNFYKEAYKINSELFETYKEYFNKFDKYYNEICDDDYELNEEAKDIVGQYRN</sequence>
<protein>
    <submittedName>
        <fullName evidence="1">Uncharacterized protein</fullName>
    </submittedName>
</protein>
<dbReference type="EMBL" id="MN739886">
    <property type="protein sequence ID" value="QHT76019.1"/>
    <property type="molecule type" value="Genomic_DNA"/>
</dbReference>
<organism evidence="1">
    <name type="scientific">viral metagenome</name>
    <dbReference type="NCBI Taxonomy" id="1070528"/>
    <lineage>
        <taxon>unclassified sequences</taxon>
        <taxon>metagenomes</taxon>
        <taxon>organismal metagenomes</taxon>
    </lineage>
</organism>
<dbReference type="AlphaFoldDB" id="A0A6C0H6C3"/>
<reference evidence="1" key="1">
    <citation type="journal article" date="2020" name="Nature">
        <title>Giant virus diversity and host interactions through global metagenomics.</title>
        <authorList>
            <person name="Schulz F."/>
            <person name="Roux S."/>
            <person name="Paez-Espino D."/>
            <person name="Jungbluth S."/>
            <person name="Walsh D.A."/>
            <person name="Denef V.J."/>
            <person name="McMahon K.D."/>
            <person name="Konstantinidis K.T."/>
            <person name="Eloe-Fadrosh E.A."/>
            <person name="Kyrpides N.C."/>
            <person name="Woyke T."/>
        </authorList>
    </citation>
    <scope>NUCLEOTIDE SEQUENCE</scope>
    <source>
        <strain evidence="1">GVMAG-M-3300023179-71</strain>
    </source>
</reference>
<accession>A0A6C0H6C3</accession>
<evidence type="ECO:0000313" key="1">
    <source>
        <dbReference type="EMBL" id="QHT76019.1"/>
    </source>
</evidence>
<proteinExistence type="predicted"/>
<name>A0A6C0H6C3_9ZZZZ</name>